<dbReference type="Gene3D" id="1.10.287.70">
    <property type="match status" value="1"/>
</dbReference>
<evidence type="ECO:0000256" key="4">
    <source>
        <dbReference type="ARBA" id="ARBA00022692"/>
    </source>
</evidence>
<evidence type="ECO:0000256" key="6">
    <source>
        <dbReference type="ARBA" id="ARBA00022958"/>
    </source>
</evidence>
<dbReference type="GO" id="GO:1990573">
    <property type="term" value="P:potassium ion import across plasma membrane"/>
    <property type="evidence" value="ECO:0007669"/>
    <property type="project" value="TreeGrafter"/>
</dbReference>
<dbReference type="SUPFAM" id="SSF81296">
    <property type="entry name" value="E set domains"/>
    <property type="match status" value="1"/>
</dbReference>
<dbReference type="GO" id="GO:0034765">
    <property type="term" value="P:regulation of monoatomic ion transmembrane transport"/>
    <property type="evidence" value="ECO:0007669"/>
    <property type="project" value="TreeGrafter"/>
</dbReference>
<reference evidence="14 15" key="1">
    <citation type="submission" date="2019-08" db="EMBL/GenBank/DDBJ databases">
        <title>Complete genome sequence of Candidatus Uab amorphum.</title>
        <authorList>
            <person name="Shiratori T."/>
            <person name="Suzuki S."/>
            <person name="Kakizawa Y."/>
            <person name="Ishida K."/>
        </authorList>
    </citation>
    <scope>NUCLEOTIDE SEQUENCE [LARGE SCALE GENOMIC DNA]</scope>
    <source>
        <strain evidence="14 15">SRT547</strain>
    </source>
</reference>
<dbReference type="Pfam" id="PF17655">
    <property type="entry name" value="IRK_C"/>
    <property type="match status" value="1"/>
</dbReference>
<evidence type="ECO:0000259" key="13">
    <source>
        <dbReference type="Pfam" id="PF17655"/>
    </source>
</evidence>
<feature type="transmembrane region" description="Helical" evidence="11">
    <location>
        <begin position="97"/>
        <end position="122"/>
    </location>
</feature>
<dbReference type="InterPro" id="IPR016449">
    <property type="entry name" value="K_chnl_inward-rec_Kir"/>
</dbReference>
<proteinExistence type="predicted"/>
<dbReference type="RefSeq" id="WP_229759323.1">
    <property type="nucleotide sequence ID" value="NZ_AP019860.1"/>
</dbReference>
<evidence type="ECO:0000256" key="2">
    <source>
        <dbReference type="ARBA" id="ARBA00022448"/>
    </source>
</evidence>
<feature type="transmembrane region" description="Helical" evidence="11">
    <location>
        <begin position="36"/>
        <end position="60"/>
    </location>
</feature>
<evidence type="ECO:0000256" key="1">
    <source>
        <dbReference type="ARBA" id="ARBA00004141"/>
    </source>
</evidence>
<keyword evidence="6" id="KW-0630">Potassium</keyword>
<keyword evidence="10 14" id="KW-0407">Ion channel</keyword>
<dbReference type="PANTHER" id="PTHR11767">
    <property type="entry name" value="INWARD RECTIFIER POTASSIUM CHANNEL"/>
    <property type="match status" value="1"/>
</dbReference>
<keyword evidence="5" id="KW-0851">Voltage-gated channel</keyword>
<dbReference type="KEGG" id="uam:UABAM_05865"/>
<evidence type="ECO:0000313" key="15">
    <source>
        <dbReference type="Proteomes" id="UP000326354"/>
    </source>
</evidence>
<evidence type="ECO:0000256" key="8">
    <source>
        <dbReference type="ARBA" id="ARBA00023065"/>
    </source>
</evidence>
<name>A0A5S9F625_UABAM</name>
<evidence type="ECO:0000256" key="5">
    <source>
        <dbReference type="ARBA" id="ARBA00022882"/>
    </source>
</evidence>
<sequence>MGKRLVDDNGNLLIRRVGREWNPMGDLYHFLISSSWWIMISLISLSYLLLNAILAILFLLGGNCISGARPGNFQDVFFFSVQTMSTIGYGGMSPQTFYAHIIVTVASIAGLLSLAIATGLIFAKFSRPTARIVFSEKAVIRNYNGTPHLMFRLANIRTNYLIEIKIRVMFIYTETTAEGDQMRRFMDIPLVRSGTPIFSLTWMVFHEIDEKSPFFNNCNTPDTDLIVLLQGVDSEHSQTVYARHIYHCEDIQVNHRFIDVFVDDDNGERVLCYDNLHRTVPCGDERNCQT</sequence>
<dbReference type="InterPro" id="IPR014756">
    <property type="entry name" value="Ig_E-set"/>
</dbReference>
<keyword evidence="4 11" id="KW-0812">Transmembrane</keyword>
<dbReference type="EMBL" id="AP019860">
    <property type="protein sequence ID" value="BBM87456.1"/>
    <property type="molecule type" value="Genomic_DNA"/>
</dbReference>
<evidence type="ECO:0000259" key="12">
    <source>
        <dbReference type="Pfam" id="PF07885"/>
    </source>
</evidence>
<dbReference type="Pfam" id="PF07885">
    <property type="entry name" value="Ion_trans_2"/>
    <property type="match status" value="1"/>
</dbReference>
<protein>
    <submittedName>
        <fullName evidence="14">Inward rectifier potassium channel protein</fullName>
    </submittedName>
</protein>
<evidence type="ECO:0000256" key="9">
    <source>
        <dbReference type="ARBA" id="ARBA00023136"/>
    </source>
</evidence>
<keyword evidence="15" id="KW-1185">Reference proteome</keyword>
<feature type="domain" description="Potassium channel" evidence="12">
    <location>
        <begin position="57"/>
        <end position="125"/>
    </location>
</feature>
<accession>A0A5S9F625</accession>
<feature type="domain" description="Inward rectifier potassium channel C-terminal" evidence="13">
    <location>
        <begin position="132"/>
        <end position="281"/>
    </location>
</feature>
<dbReference type="InterPro" id="IPR013099">
    <property type="entry name" value="K_chnl_dom"/>
</dbReference>
<keyword evidence="3" id="KW-0633">Potassium transport</keyword>
<dbReference type="Proteomes" id="UP000326354">
    <property type="component" value="Chromosome"/>
</dbReference>
<keyword evidence="8" id="KW-0406">Ion transport</keyword>
<gene>
    <name evidence="14" type="ORF">UABAM_05865</name>
</gene>
<evidence type="ECO:0000256" key="10">
    <source>
        <dbReference type="ARBA" id="ARBA00023303"/>
    </source>
</evidence>
<dbReference type="GO" id="GO:0005242">
    <property type="term" value="F:inward rectifier potassium channel activity"/>
    <property type="evidence" value="ECO:0007669"/>
    <property type="project" value="InterPro"/>
</dbReference>
<dbReference type="GO" id="GO:0034702">
    <property type="term" value="C:monoatomic ion channel complex"/>
    <property type="evidence" value="ECO:0007669"/>
    <property type="project" value="UniProtKB-KW"/>
</dbReference>
<dbReference type="InterPro" id="IPR013518">
    <property type="entry name" value="K_chnl_inward-rec_Kir_cyto"/>
</dbReference>
<dbReference type="GO" id="GO:0005886">
    <property type="term" value="C:plasma membrane"/>
    <property type="evidence" value="ECO:0007669"/>
    <property type="project" value="TreeGrafter"/>
</dbReference>
<dbReference type="Gene3D" id="2.60.40.1400">
    <property type="entry name" value="G protein-activated inward rectifier potassium channel 1"/>
    <property type="match status" value="1"/>
</dbReference>
<evidence type="ECO:0000256" key="7">
    <source>
        <dbReference type="ARBA" id="ARBA00022989"/>
    </source>
</evidence>
<evidence type="ECO:0000256" key="11">
    <source>
        <dbReference type="SAM" id="Phobius"/>
    </source>
</evidence>
<organism evidence="14 15">
    <name type="scientific">Uabimicrobium amorphum</name>
    <dbReference type="NCBI Taxonomy" id="2596890"/>
    <lineage>
        <taxon>Bacteria</taxon>
        <taxon>Pseudomonadati</taxon>
        <taxon>Planctomycetota</taxon>
        <taxon>Candidatus Uabimicrobiia</taxon>
        <taxon>Candidatus Uabimicrobiales</taxon>
        <taxon>Candidatus Uabimicrobiaceae</taxon>
        <taxon>Candidatus Uabimicrobium</taxon>
    </lineage>
</organism>
<evidence type="ECO:0000313" key="14">
    <source>
        <dbReference type="EMBL" id="BBM87456.1"/>
    </source>
</evidence>
<dbReference type="InterPro" id="IPR041647">
    <property type="entry name" value="IRK_C"/>
</dbReference>
<keyword evidence="7 11" id="KW-1133">Transmembrane helix</keyword>
<keyword evidence="2" id="KW-0813">Transport</keyword>
<evidence type="ECO:0000256" key="3">
    <source>
        <dbReference type="ARBA" id="ARBA00022538"/>
    </source>
</evidence>
<dbReference type="AlphaFoldDB" id="A0A5S9F625"/>
<dbReference type="PANTHER" id="PTHR11767:SF102">
    <property type="entry name" value="INWARDLY RECTIFYING POTASSIUM CHANNEL 1, ISOFORM F"/>
    <property type="match status" value="1"/>
</dbReference>
<keyword evidence="9 11" id="KW-0472">Membrane</keyword>
<comment type="subcellular location">
    <subcellularLocation>
        <location evidence="1">Membrane</location>
        <topology evidence="1">Multi-pass membrane protein</topology>
    </subcellularLocation>
</comment>
<dbReference type="SUPFAM" id="SSF81324">
    <property type="entry name" value="Voltage-gated potassium channels"/>
    <property type="match status" value="1"/>
</dbReference>